<evidence type="ECO:0000256" key="3">
    <source>
        <dbReference type="ARBA" id="ARBA00012499"/>
    </source>
</evidence>
<dbReference type="NCBIfam" id="TIGR00357">
    <property type="entry name" value="peptide-methionine (R)-S-oxide reductase MsrB"/>
    <property type="match status" value="1"/>
</dbReference>
<dbReference type="Gene3D" id="2.170.150.20">
    <property type="entry name" value="Peptide methionine sulfoxide reductase"/>
    <property type="match status" value="1"/>
</dbReference>
<dbReference type="SUPFAM" id="SSF51316">
    <property type="entry name" value="Mss4-like"/>
    <property type="match status" value="1"/>
</dbReference>
<protein>
    <recommendedName>
        <fullName evidence="3">peptide-methionine (R)-S-oxide reductase</fullName>
        <ecNumber evidence="3">1.8.4.12</ecNumber>
    </recommendedName>
</protein>
<dbReference type="EMBL" id="JAHESC010000033">
    <property type="protein sequence ID" value="MBT1688932.1"/>
    <property type="molecule type" value="Genomic_DNA"/>
</dbReference>
<name>A0AAP2DGG9_9BACT</name>
<dbReference type="AlphaFoldDB" id="A0AAP2DGG9"/>
<sequence>MHAFAFVLLTAATLVACHPATDRPETTAAVLTSAPAVQDTTGKIIRTDAEWKAMLTPQQYNVLRKKGTDMPFTGKYTNTREKGTYYCSGCGQALFTSDMKFASECGWPSFDRELAGDRITTVVDRSHGMVRTEILCARCGSHLGHLFDDGPTLTGQRYCVNSTSLEFKKADDAKAEKAAQPKKP</sequence>
<evidence type="ECO:0000313" key="10">
    <source>
        <dbReference type="EMBL" id="MBT1688932.1"/>
    </source>
</evidence>
<dbReference type="GO" id="GO:0030091">
    <property type="term" value="P:protein repair"/>
    <property type="evidence" value="ECO:0007669"/>
    <property type="project" value="InterPro"/>
</dbReference>
<evidence type="ECO:0000256" key="2">
    <source>
        <dbReference type="ARBA" id="ARBA00007174"/>
    </source>
</evidence>
<keyword evidence="5" id="KW-0862">Zinc</keyword>
<gene>
    <name evidence="10" type="primary">msrB</name>
    <name evidence="10" type="ORF">KK078_20370</name>
</gene>
<dbReference type="InterPro" id="IPR011057">
    <property type="entry name" value="Mss4-like_sf"/>
</dbReference>
<comment type="similarity">
    <text evidence="2">Belongs to the MsrB Met sulfoxide reductase family.</text>
</comment>
<evidence type="ECO:0000313" key="11">
    <source>
        <dbReference type="Proteomes" id="UP001319180"/>
    </source>
</evidence>
<dbReference type="GO" id="GO:0005737">
    <property type="term" value="C:cytoplasm"/>
    <property type="evidence" value="ECO:0007669"/>
    <property type="project" value="TreeGrafter"/>
</dbReference>
<dbReference type="EC" id="1.8.4.12" evidence="3"/>
<organism evidence="10 11">
    <name type="scientific">Dawidia soli</name>
    <dbReference type="NCBI Taxonomy" id="2782352"/>
    <lineage>
        <taxon>Bacteria</taxon>
        <taxon>Pseudomonadati</taxon>
        <taxon>Bacteroidota</taxon>
        <taxon>Cytophagia</taxon>
        <taxon>Cytophagales</taxon>
        <taxon>Chryseotaleaceae</taxon>
        <taxon>Dawidia</taxon>
    </lineage>
</organism>
<dbReference type="PANTHER" id="PTHR10173">
    <property type="entry name" value="METHIONINE SULFOXIDE REDUCTASE"/>
    <property type="match status" value="1"/>
</dbReference>
<dbReference type="GO" id="GO:0006979">
    <property type="term" value="P:response to oxidative stress"/>
    <property type="evidence" value="ECO:0007669"/>
    <property type="project" value="InterPro"/>
</dbReference>
<dbReference type="PROSITE" id="PS51790">
    <property type="entry name" value="MSRB"/>
    <property type="match status" value="1"/>
</dbReference>
<proteinExistence type="inferred from homology"/>
<dbReference type="InterPro" id="IPR028427">
    <property type="entry name" value="Met_Sox_Rdtase_MsrB"/>
</dbReference>
<evidence type="ECO:0000256" key="6">
    <source>
        <dbReference type="ARBA" id="ARBA00023002"/>
    </source>
</evidence>
<feature type="signal peptide" evidence="8">
    <location>
        <begin position="1"/>
        <end position="16"/>
    </location>
</feature>
<keyword evidence="8" id="KW-0732">Signal</keyword>
<evidence type="ECO:0000256" key="1">
    <source>
        <dbReference type="ARBA" id="ARBA00001947"/>
    </source>
</evidence>
<keyword evidence="4" id="KW-0479">Metal-binding</keyword>
<evidence type="ECO:0000256" key="4">
    <source>
        <dbReference type="ARBA" id="ARBA00022723"/>
    </source>
</evidence>
<keyword evidence="6 10" id="KW-0560">Oxidoreductase</keyword>
<evidence type="ECO:0000259" key="9">
    <source>
        <dbReference type="PROSITE" id="PS51790"/>
    </source>
</evidence>
<dbReference type="Pfam" id="PF01641">
    <property type="entry name" value="SelR"/>
    <property type="match status" value="1"/>
</dbReference>
<dbReference type="RefSeq" id="WP_254092158.1">
    <property type="nucleotide sequence ID" value="NZ_JAHESC010000033.1"/>
</dbReference>
<dbReference type="GO" id="GO:0033743">
    <property type="term" value="F:peptide-methionine (R)-S-oxide reductase activity"/>
    <property type="evidence" value="ECO:0007669"/>
    <property type="project" value="UniProtKB-EC"/>
</dbReference>
<reference evidence="10 11" key="1">
    <citation type="submission" date="2021-05" db="EMBL/GenBank/DDBJ databases">
        <title>A Polyphasic approach of four new species of the genus Ohtaekwangia: Ohtaekwangia histidinii sp. nov., Ohtaekwangia cretensis sp. nov., Ohtaekwangia indiensis sp. nov., Ohtaekwangia reichenbachii sp. nov. from diverse environment.</title>
        <authorList>
            <person name="Octaviana S."/>
        </authorList>
    </citation>
    <scope>NUCLEOTIDE SEQUENCE [LARGE SCALE GENOMIC DNA]</scope>
    <source>
        <strain evidence="10 11">PWU37</strain>
    </source>
</reference>
<dbReference type="Proteomes" id="UP001319180">
    <property type="component" value="Unassembled WGS sequence"/>
</dbReference>
<keyword evidence="11" id="KW-1185">Reference proteome</keyword>
<feature type="domain" description="MsrB" evidence="9">
    <location>
        <begin position="48"/>
        <end position="170"/>
    </location>
</feature>
<accession>A0AAP2DGG9</accession>
<dbReference type="InterPro" id="IPR002579">
    <property type="entry name" value="Met_Sox_Rdtase_MsrB_dom"/>
</dbReference>
<evidence type="ECO:0000256" key="5">
    <source>
        <dbReference type="ARBA" id="ARBA00022833"/>
    </source>
</evidence>
<comment type="caution">
    <text evidence="10">The sequence shown here is derived from an EMBL/GenBank/DDBJ whole genome shotgun (WGS) entry which is preliminary data.</text>
</comment>
<evidence type="ECO:0000256" key="8">
    <source>
        <dbReference type="SAM" id="SignalP"/>
    </source>
</evidence>
<dbReference type="GO" id="GO:0046872">
    <property type="term" value="F:metal ion binding"/>
    <property type="evidence" value="ECO:0007669"/>
    <property type="project" value="UniProtKB-KW"/>
</dbReference>
<comment type="catalytic activity">
    <reaction evidence="7">
        <text>L-methionyl-[protein] + [thioredoxin]-disulfide + H2O = L-methionyl-(R)-S-oxide-[protein] + [thioredoxin]-dithiol</text>
        <dbReference type="Rhea" id="RHEA:24164"/>
        <dbReference type="Rhea" id="RHEA-COMP:10698"/>
        <dbReference type="Rhea" id="RHEA-COMP:10700"/>
        <dbReference type="Rhea" id="RHEA-COMP:12313"/>
        <dbReference type="Rhea" id="RHEA-COMP:12314"/>
        <dbReference type="ChEBI" id="CHEBI:15377"/>
        <dbReference type="ChEBI" id="CHEBI:16044"/>
        <dbReference type="ChEBI" id="CHEBI:29950"/>
        <dbReference type="ChEBI" id="CHEBI:45764"/>
        <dbReference type="ChEBI" id="CHEBI:50058"/>
        <dbReference type="EC" id="1.8.4.12"/>
    </reaction>
</comment>
<comment type="cofactor">
    <cofactor evidence="1">
        <name>Zn(2+)</name>
        <dbReference type="ChEBI" id="CHEBI:29105"/>
    </cofactor>
</comment>
<dbReference type="FunFam" id="2.170.150.20:FF:000001">
    <property type="entry name" value="Peptide methionine sulfoxide reductase MsrB"/>
    <property type="match status" value="1"/>
</dbReference>
<feature type="chain" id="PRO_5042907533" description="peptide-methionine (R)-S-oxide reductase" evidence="8">
    <location>
        <begin position="17"/>
        <end position="184"/>
    </location>
</feature>
<evidence type="ECO:0000256" key="7">
    <source>
        <dbReference type="ARBA" id="ARBA00048488"/>
    </source>
</evidence>
<dbReference type="PANTHER" id="PTHR10173:SF52">
    <property type="entry name" value="METHIONINE-R-SULFOXIDE REDUCTASE B1"/>
    <property type="match status" value="1"/>
</dbReference>